<reference evidence="1" key="3">
    <citation type="submission" date="2025-08" db="UniProtKB">
        <authorList>
            <consortium name="Ensembl"/>
        </authorList>
    </citation>
    <scope>IDENTIFICATION</scope>
    <source>
        <strain evidence="1">17573</strain>
    </source>
</reference>
<dbReference type="GeneTree" id="ENSGT00940000161627"/>
<dbReference type="PRINTS" id="PR02045">
    <property type="entry name" value="F138DOMAIN"/>
</dbReference>
<dbReference type="Proteomes" id="UP000006718">
    <property type="component" value="Chromosome 1"/>
</dbReference>
<dbReference type="AlphaFoldDB" id="A0A5F7ZTZ1"/>
<dbReference type="PANTHER" id="PTHR46254">
    <property type="entry name" value="PROTEIN GVQW1-RELATED"/>
    <property type="match status" value="1"/>
</dbReference>
<keyword evidence="2" id="KW-1185">Reference proteome</keyword>
<accession>A0A5F7ZTZ1</accession>
<dbReference type="InParanoid" id="A0A5F7ZTZ1"/>
<dbReference type="VEuPathDB" id="HostDB:ENSMMUG00000055679"/>
<name>A0A5F7ZTZ1_MACMU</name>
<evidence type="ECO:0000313" key="1">
    <source>
        <dbReference type="Ensembl" id="ENSMMUP00000069086.1"/>
    </source>
</evidence>
<reference evidence="1" key="2">
    <citation type="submission" date="2019-01" db="EMBL/GenBank/DDBJ databases">
        <authorList>
            <person name="Graves T."/>
            <person name="Eichler E.E."/>
            <person name="Wilson R.K."/>
        </authorList>
    </citation>
    <scope>NUCLEOTIDE SEQUENCE [LARGE SCALE GENOMIC DNA]</scope>
    <source>
        <strain evidence="1">17573</strain>
    </source>
</reference>
<reference evidence="2" key="1">
    <citation type="journal article" date="2007" name="Science">
        <title>Evolutionary and biomedical insights from the rhesus macaque genome.</title>
        <authorList>
            <person name="Gibbs R.A."/>
            <person name="Rogers J."/>
            <person name="Katze M.G."/>
            <person name="Bumgarner R."/>
            <person name="Weinstock G.M."/>
            <person name="Mardis E.R."/>
            <person name="Remington K.A."/>
            <person name="Strausberg R.L."/>
            <person name="Venter J.C."/>
            <person name="Wilson R.K."/>
            <person name="Batzer M.A."/>
            <person name="Bustamante C.D."/>
            <person name="Eichler E.E."/>
            <person name="Hahn M.W."/>
            <person name="Hardison R.C."/>
            <person name="Makova K.D."/>
            <person name="Miller W."/>
            <person name="Milosavljevic A."/>
            <person name="Palermo R.E."/>
            <person name="Siepel A."/>
            <person name="Sikela J.M."/>
            <person name="Attaway T."/>
            <person name="Bell S."/>
            <person name="Bernard K.E."/>
            <person name="Buhay C.J."/>
            <person name="Chandrabose M.N."/>
            <person name="Dao M."/>
            <person name="Davis C."/>
            <person name="Delehaunty K.D."/>
            <person name="Ding Y."/>
            <person name="Dinh H.H."/>
            <person name="Dugan-Rocha S."/>
            <person name="Fulton L.A."/>
            <person name="Gabisi R.A."/>
            <person name="Garner T.T."/>
            <person name="Godfrey J."/>
            <person name="Hawes A.C."/>
            <person name="Hernandez J."/>
            <person name="Hines S."/>
            <person name="Holder M."/>
            <person name="Hume J."/>
            <person name="Jhangiani S.N."/>
            <person name="Joshi V."/>
            <person name="Khan Z.M."/>
            <person name="Kirkness E.F."/>
            <person name="Cree A."/>
            <person name="Fowler R.G."/>
            <person name="Lee S."/>
            <person name="Lewis L.R."/>
            <person name="Li Z."/>
            <person name="Liu Y.-S."/>
            <person name="Moore S.M."/>
            <person name="Muzny D."/>
            <person name="Nazareth L.V."/>
            <person name="Ngo D.N."/>
            <person name="Okwuonu G.O."/>
            <person name="Pai G."/>
            <person name="Parker D."/>
            <person name="Paul H.A."/>
            <person name="Pfannkoch C."/>
            <person name="Pohl C.S."/>
            <person name="Rogers Y.-H.C."/>
            <person name="Ruiz S.J."/>
            <person name="Sabo A."/>
            <person name="Santibanez J."/>
            <person name="Schneider B.W."/>
            <person name="Smith S.M."/>
            <person name="Sodergren E."/>
            <person name="Svatek A.F."/>
            <person name="Utterback T.R."/>
            <person name="Vattathil S."/>
            <person name="Warren W."/>
            <person name="White C.S."/>
            <person name="Chinwalla A.T."/>
            <person name="Feng Y."/>
            <person name="Halpern A.L."/>
            <person name="Hillier L.W."/>
            <person name="Huang X."/>
            <person name="Minx P."/>
            <person name="Nelson J.O."/>
            <person name="Pepin K.H."/>
            <person name="Qin X."/>
            <person name="Sutton G.G."/>
            <person name="Venter E."/>
            <person name="Walenz B.P."/>
            <person name="Wallis J.W."/>
            <person name="Worley K.C."/>
            <person name="Yang S.-P."/>
            <person name="Jones S.M."/>
            <person name="Marra M.A."/>
            <person name="Rocchi M."/>
            <person name="Schein J.E."/>
            <person name="Baertsch R."/>
            <person name="Clarke L."/>
            <person name="Csuros M."/>
            <person name="Glasscock J."/>
            <person name="Harris R.A."/>
            <person name="Havlak P."/>
            <person name="Jackson A.R."/>
            <person name="Jiang H."/>
            <person name="Liu Y."/>
            <person name="Messina D.N."/>
            <person name="Shen Y."/>
            <person name="Song H.X.-Z."/>
            <person name="Wylie T."/>
            <person name="Zhang L."/>
            <person name="Birney E."/>
            <person name="Han K."/>
            <person name="Konkel M.K."/>
            <person name="Lee J."/>
            <person name="Smit A.F.A."/>
            <person name="Ullmer B."/>
            <person name="Wang H."/>
            <person name="Xing J."/>
            <person name="Burhans R."/>
            <person name="Cheng Z."/>
            <person name="Karro J.E."/>
            <person name="Ma J."/>
            <person name="Raney B."/>
            <person name="She X."/>
            <person name="Cox M.J."/>
            <person name="Demuth J.P."/>
            <person name="Dumas L.J."/>
            <person name="Han S.-G."/>
            <person name="Hopkins J."/>
            <person name="Karimpour-Fard A."/>
            <person name="Kim Y.H."/>
            <person name="Pollack J.R."/>
            <person name="Vinar T."/>
            <person name="Addo-Quaye C."/>
            <person name="Degenhardt J."/>
            <person name="Denby A."/>
            <person name="Hubisz M.J."/>
            <person name="Indap A."/>
            <person name="Kosiol C."/>
            <person name="Lahn B.T."/>
            <person name="Lawson H.A."/>
            <person name="Marklein A."/>
            <person name="Nielsen R."/>
            <person name="Vallender E.J."/>
            <person name="Clark A.G."/>
            <person name="Ferguson B."/>
            <person name="Hernandez R.D."/>
            <person name="Hirani K."/>
            <person name="Kehrer-Sawatzki H."/>
            <person name="Kolb J."/>
            <person name="Patil S."/>
            <person name="Pu L.-L."/>
            <person name="Ren Y."/>
            <person name="Smith D.G."/>
            <person name="Wheeler D.A."/>
            <person name="Schenck I."/>
            <person name="Ball E.V."/>
            <person name="Chen R."/>
            <person name="Cooper D.N."/>
            <person name="Giardine B."/>
            <person name="Hsu F."/>
            <person name="Kent W.J."/>
            <person name="Lesk A."/>
            <person name="Nelson D.L."/>
            <person name="O'brien W.E."/>
            <person name="Pruefer K."/>
            <person name="Stenson P.D."/>
            <person name="Wallace J.C."/>
            <person name="Ke H."/>
            <person name="Liu X.-M."/>
            <person name="Wang P."/>
            <person name="Xiang A.P."/>
            <person name="Yang F."/>
            <person name="Barber G.P."/>
            <person name="Haussler D."/>
            <person name="Karolchik D."/>
            <person name="Kern A.D."/>
            <person name="Kuhn R.M."/>
            <person name="Smith K.E."/>
            <person name="Zwieg A.S."/>
        </authorList>
    </citation>
    <scope>NUCLEOTIDE SEQUENCE [LARGE SCALE GENOMIC DNA]</scope>
    <source>
        <strain evidence="2">17573</strain>
    </source>
</reference>
<reference evidence="1" key="4">
    <citation type="submission" date="2025-09" db="UniProtKB">
        <authorList>
            <consortium name="Ensembl"/>
        </authorList>
    </citation>
    <scope>IDENTIFICATION</scope>
    <source>
        <strain evidence="1">17573</strain>
    </source>
</reference>
<dbReference type="Ensembl" id="ENSMMUT00000089683.1">
    <property type="protein sequence ID" value="ENSMMUP00000069086.1"/>
    <property type="gene ID" value="ENSMMUG00000055679.1"/>
</dbReference>
<sequence length="153" mass="17458">FFLFFETESGSVAQVGVQWHDLSSLQPPPPRFKRFSCLSLPSSWDYRCAPPRRLTFVFSVETGFCHVGQAGLKLLTSGDPPHLGLPKCWNYRHEPPRPASYCFLMNVYQSLLHYRKVKDRKLNHGKLGLSVQVIVFTLGMKLMLLSMMSGYFG</sequence>
<dbReference type="PANTHER" id="PTHR46254:SF6">
    <property type="entry name" value="HIGH MOBILITY GROUP AT-HOOK 2"/>
    <property type="match status" value="1"/>
</dbReference>
<dbReference type="Bgee" id="ENSMMUG00000055679">
    <property type="expression patterns" value="Expressed in cerebellar cortex and 3 other cell types or tissues"/>
</dbReference>
<protein>
    <submittedName>
        <fullName evidence="1">Uncharacterized protein</fullName>
    </submittedName>
</protein>
<organism evidence="1 2">
    <name type="scientific">Macaca mulatta</name>
    <name type="common">Rhesus macaque</name>
    <dbReference type="NCBI Taxonomy" id="9544"/>
    <lineage>
        <taxon>Eukaryota</taxon>
        <taxon>Metazoa</taxon>
        <taxon>Chordata</taxon>
        <taxon>Craniata</taxon>
        <taxon>Vertebrata</taxon>
        <taxon>Euteleostomi</taxon>
        <taxon>Mammalia</taxon>
        <taxon>Eutheria</taxon>
        <taxon>Euarchontoglires</taxon>
        <taxon>Primates</taxon>
        <taxon>Haplorrhini</taxon>
        <taxon>Catarrhini</taxon>
        <taxon>Cercopithecidae</taxon>
        <taxon>Cercopithecinae</taxon>
        <taxon>Macaca</taxon>
    </lineage>
</organism>
<evidence type="ECO:0000313" key="2">
    <source>
        <dbReference type="Proteomes" id="UP000006718"/>
    </source>
</evidence>
<proteinExistence type="predicted"/>